<sequence>MQTDTKADYSIRHDPADRMLRITATGFWSAGLAAKFAADLLAQGVILRLRHGAFYTLADVSDAPVQPAGVVDQLAAMMPRALQLTSAPIAAIAGSILTKMQIERYLNAPNCRVFTDHDEAVAWMQSVGLPT</sequence>
<evidence type="ECO:0000313" key="1">
    <source>
        <dbReference type="EMBL" id="MBB5696952.1"/>
    </source>
</evidence>
<dbReference type="EMBL" id="JACIJJ010000001">
    <property type="protein sequence ID" value="MBB5696952.1"/>
    <property type="molecule type" value="Genomic_DNA"/>
</dbReference>
<proteinExistence type="predicted"/>
<protein>
    <recommendedName>
        <fullName evidence="3">STAS/SEC14 domain-containing protein</fullName>
    </recommendedName>
</protein>
<evidence type="ECO:0008006" key="3">
    <source>
        <dbReference type="Google" id="ProtNLM"/>
    </source>
</evidence>
<accession>A0A7W9AMI3</accession>
<evidence type="ECO:0000313" key="2">
    <source>
        <dbReference type="Proteomes" id="UP000557739"/>
    </source>
</evidence>
<dbReference type="AlphaFoldDB" id="A0A7W9AMI3"/>
<dbReference type="RefSeq" id="WP_184023506.1">
    <property type="nucleotide sequence ID" value="NZ_JACIJJ010000001.1"/>
</dbReference>
<keyword evidence="2" id="KW-1185">Reference proteome</keyword>
<organism evidence="1 2">
    <name type="scientific">Sphingomonas yantingensis</name>
    <dbReference type="NCBI Taxonomy" id="1241761"/>
    <lineage>
        <taxon>Bacteria</taxon>
        <taxon>Pseudomonadati</taxon>
        <taxon>Pseudomonadota</taxon>
        <taxon>Alphaproteobacteria</taxon>
        <taxon>Sphingomonadales</taxon>
        <taxon>Sphingomonadaceae</taxon>
        <taxon>Sphingomonas</taxon>
    </lineage>
</organism>
<comment type="caution">
    <text evidence="1">The sequence shown here is derived from an EMBL/GenBank/DDBJ whole genome shotgun (WGS) entry which is preliminary data.</text>
</comment>
<gene>
    <name evidence="1" type="ORF">FHR19_000277</name>
</gene>
<name>A0A7W9AMI3_9SPHN</name>
<dbReference type="Proteomes" id="UP000557739">
    <property type="component" value="Unassembled WGS sequence"/>
</dbReference>
<reference evidence="1 2" key="1">
    <citation type="submission" date="2020-08" db="EMBL/GenBank/DDBJ databases">
        <title>Genomic Encyclopedia of Type Strains, Phase IV (KMG-IV): sequencing the most valuable type-strain genomes for metagenomic binning, comparative biology and taxonomic classification.</title>
        <authorList>
            <person name="Goeker M."/>
        </authorList>
    </citation>
    <scope>NUCLEOTIDE SEQUENCE [LARGE SCALE GENOMIC DNA]</scope>
    <source>
        <strain evidence="1 2">DSM 27244</strain>
    </source>
</reference>